<proteinExistence type="predicted"/>
<gene>
    <name evidence="1" type="ORF">EB796_020746</name>
</gene>
<organism evidence="1 2">
    <name type="scientific">Bugula neritina</name>
    <name type="common">Brown bryozoan</name>
    <name type="synonym">Sertularia neritina</name>
    <dbReference type="NCBI Taxonomy" id="10212"/>
    <lineage>
        <taxon>Eukaryota</taxon>
        <taxon>Metazoa</taxon>
        <taxon>Spiralia</taxon>
        <taxon>Lophotrochozoa</taxon>
        <taxon>Bryozoa</taxon>
        <taxon>Gymnolaemata</taxon>
        <taxon>Cheilostomatida</taxon>
        <taxon>Flustrina</taxon>
        <taxon>Buguloidea</taxon>
        <taxon>Bugulidae</taxon>
        <taxon>Bugula</taxon>
    </lineage>
</organism>
<keyword evidence="2" id="KW-1185">Reference proteome</keyword>
<name>A0A7J7J4A7_BUGNE</name>
<reference evidence="1" key="1">
    <citation type="submission" date="2020-06" db="EMBL/GenBank/DDBJ databases">
        <title>Draft genome of Bugula neritina, a colonial animal packing powerful symbionts and potential medicines.</title>
        <authorList>
            <person name="Rayko M."/>
        </authorList>
    </citation>
    <scope>NUCLEOTIDE SEQUENCE [LARGE SCALE GENOMIC DNA]</scope>
    <source>
        <strain evidence="1">Kwan_BN1</strain>
    </source>
</reference>
<comment type="caution">
    <text evidence="1">The sequence shown here is derived from an EMBL/GenBank/DDBJ whole genome shotgun (WGS) entry which is preliminary data.</text>
</comment>
<evidence type="ECO:0000313" key="2">
    <source>
        <dbReference type="Proteomes" id="UP000593567"/>
    </source>
</evidence>
<dbReference type="AlphaFoldDB" id="A0A7J7J4A7"/>
<evidence type="ECO:0000313" key="1">
    <source>
        <dbReference type="EMBL" id="KAF6020943.1"/>
    </source>
</evidence>
<protein>
    <submittedName>
        <fullName evidence="1">Uncharacterized protein</fullName>
    </submittedName>
</protein>
<accession>A0A7J7J4A7</accession>
<sequence>MLGRLVGDVEYLLVAMYKNNSQRCWLQFSAATNNLYIISLTDVIDMYWNRGVCANTVFLHKRDEFTLCQISPFSISGSLSSSTKPCQVMAVVKPGLMRVLPVQENFSFPISR</sequence>
<dbReference type="EMBL" id="VXIV02003140">
    <property type="protein sequence ID" value="KAF6020943.1"/>
    <property type="molecule type" value="Genomic_DNA"/>
</dbReference>
<dbReference type="Proteomes" id="UP000593567">
    <property type="component" value="Unassembled WGS sequence"/>
</dbReference>